<name>A0A1T4YXA3_9BACT</name>
<dbReference type="STRING" id="48467.SAMN02745166_04469"/>
<feature type="transmembrane region" description="Helical" evidence="1">
    <location>
        <begin position="99"/>
        <end position="120"/>
    </location>
</feature>
<accession>A0A1T4YXA3</accession>
<proteinExistence type="predicted"/>
<keyword evidence="3" id="KW-1185">Reference proteome</keyword>
<evidence type="ECO:0000256" key="1">
    <source>
        <dbReference type="SAM" id="Phobius"/>
    </source>
</evidence>
<keyword evidence="1" id="KW-0812">Transmembrane</keyword>
<dbReference type="OrthoDB" id="653003at2"/>
<dbReference type="RefSeq" id="WP_078815600.1">
    <property type="nucleotide sequence ID" value="NZ_FUYE01000020.1"/>
</dbReference>
<protein>
    <submittedName>
        <fullName evidence="2">Uncharacterized protein</fullName>
    </submittedName>
</protein>
<dbReference type="Proteomes" id="UP000190774">
    <property type="component" value="Unassembled WGS sequence"/>
</dbReference>
<keyword evidence="1" id="KW-1133">Transmembrane helix</keyword>
<keyword evidence="1" id="KW-0472">Membrane</keyword>
<sequence>MAALIEVKLTELAQLFNSMDPSPFHERDLDHDAEQFIVSWAQEHPRDEELRLIIHLTSPLSPGDSTSVPSVQESVRHYFAYRADLLWREFRQLMKEGRISLLVGLTFLALCQAALILFIPTTAEGIASLWPPLLAKTSSFLREGLTIVGWVAMWRPLEIYLYRWWPLLAKRRLYSRLARMGVEIRPAAS</sequence>
<reference evidence="3" key="1">
    <citation type="submission" date="2017-02" db="EMBL/GenBank/DDBJ databases">
        <authorList>
            <person name="Varghese N."/>
            <person name="Submissions S."/>
        </authorList>
    </citation>
    <scope>NUCLEOTIDE SEQUENCE [LARGE SCALE GENOMIC DNA]</scope>
    <source>
        <strain evidence="3">ATCC 700200</strain>
    </source>
</reference>
<dbReference type="AlphaFoldDB" id="A0A1T4YXA3"/>
<organism evidence="2 3">
    <name type="scientific">Prosthecobacter debontii</name>
    <dbReference type="NCBI Taxonomy" id="48467"/>
    <lineage>
        <taxon>Bacteria</taxon>
        <taxon>Pseudomonadati</taxon>
        <taxon>Verrucomicrobiota</taxon>
        <taxon>Verrucomicrobiia</taxon>
        <taxon>Verrucomicrobiales</taxon>
        <taxon>Verrucomicrobiaceae</taxon>
        <taxon>Prosthecobacter</taxon>
    </lineage>
</organism>
<evidence type="ECO:0000313" key="3">
    <source>
        <dbReference type="Proteomes" id="UP000190774"/>
    </source>
</evidence>
<evidence type="ECO:0000313" key="2">
    <source>
        <dbReference type="EMBL" id="SKB06420.1"/>
    </source>
</evidence>
<dbReference type="EMBL" id="FUYE01000020">
    <property type="protein sequence ID" value="SKB06420.1"/>
    <property type="molecule type" value="Genomic_DNA"/>
</dbReference>
<gene>
    <name evidence="2" type="ORF">SAMN02745166_04469</name>
</gene>